<protein>
    <submittedName>
        <fullName evidence="2">Uncharacterized protein</fullName>
    </submittedName>
</protein>
<feature type="compositionally biased region" description="Polar residues" evidence="1">
    <location>
        <begin position="53"/>
        <end position="74"/>
    </location>
</feature>
<evidence type="ECO:0000256" key="1">
    <source>
        <dbReference type="SAM" id="MobiDB-lite"/>
    </source>
</evidence>
<feature type="region of interest" description="Disordered" evidence="1">
    <location>
        <begin position="1"/>
        <end position="74"/>
    </location>
</feature>
<sequence>MKGGDGLCGCEKQQATRRKKHEKLTKREREESGDSNEVASEEDKDGEDGNEWELSSGNDFSLTVESSSLAVGMR</sequence>
<accession>A0A699KAE1</accession>
<evidence type="ECO:0000313" key="2">
    <source>
        <dbReference type="EMBL" id="GFA81578.1"/>
    </source>
</evidence>
<feature type="compositionally biased region" description="Basic residues" evidence="1">
    <location>
        <begin position="15"/>
        <end position="24"/>
    </location>
</feature>
<dbReference type="EMBL" id="BKCJ010493349">
    <property type="protein sequence ID" value="GFA81578.1"/>
    <property type="molecule type" value="Genomic_DNA"/>
</dbReference>
<reference evidence="2" key="1">
    <citation type="journal article" date="2019" name="Sci. Rep.">
        <title>Draft genome of Tanacetum cinerariifolium, the natural source of mosquito coil.</title>
        <authorList>
            <person name="Yamashiro T."/>
            <person name="Shiraishi A."/>
            <person name="Satake H."/>
            <person name="Nakayama K."/>
        </authorList>
    </citation>
    <scope>NUCLEOTIDE SEQUENCE</scope>
</reference>
<feature type="compositionally biased region" description="Acidic residues" evidence="1">
    <location>
        <begin position="33"/>
        <end position="51"/>
    </location>
</feature>
<proteinExistence type="predicted"/>
<organism evidence="2">
    <name type="scientific">Tanacetum cinerariifolium</name>
    <name type="common">Dalmatian daisy</name>
    <name type="synonym">Chrysanthemum cinerariifolium</name>
    <dbReference type="NCBI Taxonomy" id="118510"/>
    <lineage>
        <taxon>Eukaryota</taxon>
        <taxon>Viridiplantae</taxon>
        <taxon>Streptophyta</taxon>
        <taxon>Embryophyta</taxon>
        <taxon>Tracheophyta</taxon>
        <taxon>Spermatophyta</taxon>
        <taxon>Magnoliopsida</taxon>
        <taxon>eudicotyledons</taxon>
        <taxon>Gunneridae</taxon>
        <taxon>Pentapetalae</taxon>
        <taxon>asterids</taxon>
        <taxon>campanulids</taxon>
        <taxon>Asterales</taxon>
        <taxon>Asteraceae</taxon>
        <taxon>Asteroideae</taxon>
        <taxon>Anthemideae</taxon>
        <taxon>Anthemidinae</taxon>
        <taxon>Tanacetum</taxon>
    </lineage>
</organism>
<gene>
    <name evidence="2" type="ORF">Tci_653550</name>
</gene>
<dbReference type="AlphaFoldDB" id="A0A699KAE1"/>
<name>A0A699KAE1_TANCI</name>
<comment type="caution">
    <text evidence="2">The sequence shown here is derived from an EMBL/GenBank/DDBJ whole genome shotgun (WGS) entry which is preliminary data.</text>
</comment>